<dbReference type="STRING" id="133381.A0A2T9ZJT4"/>
<dbReference type="InterPro" id="IPR050546">
    <property type="entry name" value="Glycosyl_Hydrlase_16"/>
</dbReference>
<gene>
    <name evidence="4" type="ORF">BB560_000636</name>
</gene>
<feature type="region of interest" description="Disordered" evidence="1">
    <location>
        <begin position="315"/>
        <end position="377"/>
    </location>
</feature>
<evidence type="ECO:0000256" key="2">
    <source>
        <dbReference type="SAM" id="SignalP"/>
    </source>
</evidence>
<dbReference type="GO" id="GO:0009277">
    <property type="term" value="C:fungal-type cell wall"/>
    <property type="evidence" value="ECO:0007669"/>
    <property type="project" value="TreeGrafter"/>
</dbReference>
<dbReference type="SUPFAM" id="SSF49899">
    <property type="entry name" value="Concanavalin A-like lectins/glucanases"/>
    <property type="match status" value="1"/>
</dbReference>
<dbReference type="Gene3D" id="2.60.120.200">
    <property type="match status" value="1"/>
</dbReference>
<keyword evidence="5" id="KW-1185">Reference proteome</keyword>
<dbReference type="GO" id="GO:0004553">
    <property type="term" value="F:hydrolase activity, hydrolyzing O-glycosyl compounds"/>
    <property type="evidence" value="ECO:0007669"/>
    <property type="project" value="InterPro"/>
</dbReference>
<dbReference type="PROSITE" id="PS51762">
    <property type="entry name" value="GH16_2"/>
    <property type="match status" value="1"/>
</dbReference>
<organism evidence="4 5">
    <name type="scientific">Smittium megazygosporum</name>
    <dbReference type="NCBI Taxonomy" id="133381"/>
    <lineage>
        <taxon>Eukaryota</taxon>
        <taxon>Fungi</taxon>
        <taxon>Fungi incertae sedis</taxon>
        <taxon>Zoopagomycota</taxon>
        <taxon>Kickxellomycotina</taxon>
        <taxon>Harpellomycetes</taxon>
        <taxon>Harpellales</taxon>
        <taxon>Legeriomycetaceae</taxon>
        <taxon>Smittium</taxon>
    </lineage>
</organism>
<dbReference type="InterPro" id="IPR013320">
    <property type="entry name" value="ConA-like_dom_sf"/>
</dbReference>
<feature type="domain" description="GH16" evidence="3">
    <location>
        <begin position="63"/>
        <end position="289"/>
    </location>
</feature>
<dbReference type="InterPro" id="IPR000757">
    <property type="entry name" value="Beta-glucanase-like"/>
</dbReference>
<proteinExistence type="predicted"/>
<dbReference type="Proteomes" id="UP000245609">
    <property type="component" value="Unassembled WGS sequence"/>
</dbReference>
<protein>
    <recommendedName>
        <fullName evidence="3">GH16 domain-containing protein</fullName>
    </recommendedName>
</protein>
<dbReference type="AlphaFoldDB" id="A0A2T9ZJT4"/>
<evidence type="ECO:0000259" key="3">
    <source>
        <dbReference type="PROSITE" id="PS51762"/>
    </source>
</evidence>
<dbReference type="PANTHER" id="PTHR10963">
    <property type="entry name" value="GLYCOSYL HYDROLASE-RELATED"/>
    <property type="match status" value="1"/>
</dbReference>
<reference evidence="4 5" key="1">
    <citation type="journal article" date="2018" name="MBio">
        <title>Comparative Genomics Reveals the Core Gene Toolbox for the Fungus-Insect Symbiosis.</title>
        <authorList>
            <person name="Wang Y."/>
            <person name="Stata M."/>
            <person name="Wang W."/>
            <person name="Stajich J.E."/>
            <person name="White M.M."/>
            <person name="Moncalvo J.M."/>
        </authorList>
    </citation>
    <scope>NUCLEOTIDE SEQUENCE [LARGE SCALE GENOMIC DNA]</scope>
    <source>
        <strain evidence="4 5">SC-DP-2</strain>
    </source>
</reference>
<accession>A0A2T9ZJT4</accession>
<keyword evidence="2" id="KW-0732">Signal</keyword>
<dbReference type="Pfam" id="PF00722">
    <property type="entry name" value="Glyco_hydro_16"/>
    <property type="match status" value="1"/>
</dbReference>
<feature type="chain" id="PRO_5015624347" description="GH16 domain-containing protein" evidence="2">
    <location>
        <begin position="23"/>
        <end position="396"/>
    </location>
</feature>
<name>A0A2T9ZJT4_9FUNG</name>
<dbReference type="GO" id="GO:0005975">
    <property type="term" value="P:carbohydrate metabolic process"/>
    <property type="evidence" value="ECO:0007669"/>
    <property type="project" value="InterPro"/>
</dbReference>
<dbReference type="GO" id="GO:0016757">
    <property type="term" value="F:glycosyltransferase activity"/>
    <property type="evidence" value="ECO:0007669"/>
    <property type="project" value="TreeGrafter"/>
</dbReference>
<sequence>MVKFSLVSIPLVSYLLSSYVDAACKNYGDGKSNCPESSPCCYSGYCNSNAYFCILGNCDPSNSYSPNSCWPKPHCADMNVNFNNPSNLVYKDKFTGEVDSQIWYAVDEPNYASISGGNLVLQLKPNADLSATGQGSTVYLSRWVDHGTFTASIKSGSVAPGVVSSFIVRNEFGDEIDFEWVGKEPSNVQTNYYFNNELDYTKMVPSADLGDTSSKFITYTIDWQLDSISWYANGNLIRTVQRSSTWDVTTGTYKFPDREAQLSFSIWDGGNTGQKGTMDWAGSPTPYSADTVYSMYINSFTAKCLYGGNQTYTPKSSSESSASSDSGTSSSATSTGTSKTASTTASSSDSATDDSVPTDTSASSGSNSSAFSPPSSASTTSVSIVLFVAAIFSALI</sequence>
<comment type="caution">
    <text evidence="4">The sequence shown here is derived from an EMBL/GenBank/DDBJ whole genome shotgun (WGS) entry which is preliminary data.</text>
</comment>
<feature type="signal peptide" evidence="2">
    <location>
        <begin position="1"/>
        <end position="22"/>
    </location>
</feature>
<evidence type="ECO:0000313" key="4">
    <source>
        <dbReference type="EMBL" id="PVV04848.1"/>
    </source>
</evidence>
<evidence type="ECO:0000256" key="1">
    <source>
        <dbReference type="SAM" id="MobiDB-lite"/>
    </source>
</evidence>
<dbReference type="GO" id="GO:0031505">
    <property type="term" value="P:fungal-type cell wall organization"/>
    <property type="evidence" value="ECO:0007669"/>
    <property type="project" value="TreeGrafter"/>
</dbReference>
<evidence type="ECO:0000313" key="5">
    <source>
        <dbReference type="Proteomes" id="UP000245609"/>
    </source>
</evidence>
<dbReference type="OrthoDB" id="4781at2759"/>
<dbReference type="PANTHER" id="PTHR10963:SF68">
    <property type="entry name" value="GLYCOSIDASE CRH1-RELATED"/>
    <property type="match status" value="1"/>
</dbReference>
<dbReference type="EMBL" id="MBFS01000071">
    <property type="protein sequence ID" value="PVV04848.1"/>
    <property type="molecule type" value="Genomic_DNA"/>
</dbReference>